<dbReference type="GO" id="GO:0010181">
    <property type="term" value="F:FMN binding"/>
    <property type="evidence" value="ECO:0007669"/>
    <property type="project" value="TreeGrafter"/>
</dbReference>
<dbReference type="GO" id="GO:0004107">
    <property type="term" value="F:chorismate synthase activity"/>
    <property type="evidence" value="ECO:0007669"/>
    <property type="project" value="UniProtKB-EC"/>
</dbReference>
<accession>A0A8H7ZR94</accession>
<name>A0A8H7ZR94_9FUNG</name>
<feature type="region of interest" description="Disordered" evidence="7">
    <location>
        <begin position="251"/>
        <end position="275"/>
    </location>
</feature>
<evidence type="ECO:0000313" key="9">
    <source>
        <dbReference type="Proteomes" id="UP000673691"/>
    </source>
</evidence>
<comment type="pathway">
    <text evidence="1">Metabolic intermediate biosynthesis; chorismate biosynthesis; chorismate from D-erythrose 4-phosphate and phosphoenolpyruvate: step 7/7.</text>
</comment>
<feature type="compositionally biased region" description="Basic and acidic residues" evidence="7">
    <location>
        <begin position="251"/>
        <end position="267"/>
    </location>
</feature>
<comment type="caution">
    <text evidence="8">The sequence shown here is derived from an EMBL/GenBank/DDBJ whole genome shotgun (WGS) entry which is preliminary data.</text>
</comment>
<feature type="region of interest" description="Disordered" evidence="7">
    <location>
        <begin position="100"/>
        <end position="155"/>
    </location>
</feature>
<dbReference type="EMBL" id="JAEFCI010009011">
    <property type="protein sequence ID" value="KAG5458081.1"/>
    <property type="molecule type" value="Genomic_DNA"/>
</dbReference>
<feature type="compositionally biased region" description="Basic residues" evidence="7">
    <location>
        <begin position="107"/>
        <end position="118"/>
    </location>
</feature>
<keyword evidence="9" id="KW-1185">Reference proteome</keyword>
<evidence type="ECO:0000256" key="5">
    <source>
        <dbReference type="ARBA" id="ARBA00023141"/>
    </source>
</evidence>
<dbReference type="GO" id="GO:0009423">
    <property type="term" value="P:chorismate biosynthetic process"/>
    <property type="evidence" value="ECO:0007669"/>
    <property type="project" value="UniProtKB-UniPathway"/>
</dbReference>
<dbReference type="Pfam" id="PF01264">
    <property type="entry name" value="Chorismate_synt"/>
    <property type="match status" value="2"/>
</dbReference>
<dbReference type="PROSITE" id="PS00787">
    <property type="entry name" value="CHORISMATE_SYNTHASE_1"/>
    <property type="match status" value="1"/>
</dbReference>
<dbReference type="InterPro" id="IPR035904">
    <property type="entry name" value="Chorismate_synth_AroC_sf"/>
</dbReference>
<evidence type="ECO:0000256" key="3">
    <source>
        <dbReference type="ARBA" id="ARBA00013036"/>
    </source>
</evidence>
<feature type="compositionally biased region" description="Basic and acidic residues" evidence="7">
    <location>
        <begin position="62"/>
        <end position="72"/>
    </location>
</feature>
<dbReference type="PANTHER" id="PTHR21085">
    <property type="entry name" value="CHORISMATE SYNTHASE"/>
    <property type="match status" value="1"/>
</dbReference>
<dbReference type="AlphaFoldDB" id="A0A8H7ZR94"/>
<dbReference type="GO" id="GO:0009073">
    <property type="term" value="P:aromatic amino acid family biosynthetic process"/>
    <property type="evidence" value="ECO:0007669"/>
    <property type="project" value="UniProtKB-KW"/>
</dbReference>
<dbReference type="SUPFAM" id="SSF103263">
    <property type="entry name" value="Chorismate synthase, AroC"/>
    <property type="match status" value="2"/>
</dbReference>
<dbReference type="Proteomes" id="UP000673691">
    <property type="component" value="Unassembled WGS sequence"/>
</dbReference>
<dbReference type="PANTHER" id="PTHR21085:SF0">
    <property type="entry name" value="CHORISMATE SYNTHASE"/>
    <property type="match status" value="1"/>
</dbReference>
<dbReference type="Gene3D" id="3.60.150.10">
    <property type="entry name" value="Chorismate synthase AroC"/>
    <property type="match status" value="2"/>
</dbReference>
<dbReference type="GO" id="GO:0008652">
    <property type="term" value="P:amino acid biosynthetic process"/>
    <property type="evidence" value="ECO:0007669"/>
    <property type="project" value="UniProtKB-KW"/>
</dbReference>
<feature type="compositionally biased region" description="Basic and acidic residues" evidence="7">
    <location>
        <begin position="119"/>
        <end position="136"/>
    </location>
</feature>
<keyword evidence="4" id="KW-0028">Amino-acid biosynthesis</keyword>
<evidence type="ECO:0000256" key="2">
    <source>
        <dbReference type="ARBA" id="ARBA00008014"/>
    </source>
</evidence>
<organism evidence="8 9">
    <name type="scientific">Olpidium bornovanus</name>
    <dbReference type="NCBI Taxonomy" id="278681"/>
    <lineage>
        <taxon>Eukaryota</taxon>
        <taxon>Fungi</taxon>
        <taxon>Fungi incertae sedis</taxon>
        <taxon>Olpidiomycota</taxon>
        <taxon>Olpidiomycotina</taxon>
        <taxon>Olpidiomycetes</taxon>
        <taxon>Olpidiales</taxon>
        <taxon>Olpidiaceae</taxon>
        <taxon>Olpidium</taxon>
    </lineage>
</organism>
<dbReference type="InterPro" id="IPR000453">
    <property type="entry name" value="Chorismate_synth"/>
</dbReference>
<dbReference type="InterPro" id="IPR020541">
    <property type="entry name" value="Chorismate_synthase_CS"/>
</dbReference>
<dbReference type="UniPathway" id="UPA00053">
    <property type="reaction ID" value="UER00090"/>
</dbReference>
<evidence type="ECO:0000313" key="8">
    <source>
        <dbReference type="EMBL" id="KAG5458081.1"/>
    </source>
</evidence>
<protein>
    <recommendedName>
        <fullName evidence="3">chorismate synthase</fullName>
        <ecNumber evidence="3">4.2.3.5</ecNumber>
    </recommendedName>
</protein>
<proteinExistence type="inferred from homology"/>
<keyword evidence="6" id="KW-0456">Lyase</keyword>
<dbReference type="EC" id="4.2.3.5" evidence="3"/>
<reference evidence="8 9" key="1">
    <citation type="journal article" name="Sci. Rep.">
        <title>Genome-scale phylogenetic analyses confirm Olpidium as the closest living zoosporic fungus to the non-flagellated, terrestrial fungi.</title>
        <authorList>
            <person name="Chang Y."/>
            <person name="Rochon D."/>
            <person name="Sekimoto S."/>
            <person name="Wang Y."/>
            <person name="Chovatia M."/>
            <person name="Sandor L."/>
            <person name="Salamov A."/>
            <person name="Grigoriev I.V."/>
            <person name="Stajich J.E."/>
            <person name="Spatafora J.W."/>
        </authorList>
    </citation>
    <scope>NUCLEOTIDE SEQUENCE [LARGE SCALE GENOMIC DNA]</scope>
    <source>
        <strain evidence="8">S191</strain>
    </source>
</reference>
<comment type="similarity">
    <text evidence="2">Belongs to the chorismate synthase family.</text>
</comment>
<evidence type="ECO:0000256" key="4">
    <source>
        <dbReference type="ARBA" id="ARBA00022605"/>
    </source>
</evidence>
<gene>
    <name evidence="8" type="ORF">BJ554DRAFT_1771</name>
</gene>
<sequence>MSTFGTLFRVTTYGESHCRAVGCTVDGCPPGLPLVEADVQAQLDRRRPGQSRLTTPVRARARPRERERERRKAGAARPPFFLRQPPPPLVVFLSRARATAPPLPPRAARRERQRHHPLRDRVWRDSGHPRRPHGAERGPAPARLLGDGRLPAALPRGLDVPPEPASSLLWPASSLKNSAYPSGFWSRSGRVAAGAVAEKYLKLACGVEIVAFVSSVGEVAVPFASDGGDDSEAVPGPFLEMLSRLTRADVDADETRCPHKETADRMRQVRAWGKR</sequence>
<keyword evidence="5" id="KW-0057">Aromatic amino acid biosynthesis</keyword>
<evidence type="ECO:0000256" key="6">
    <source>
        <dbReference type="ARBA" id="ARBA00023239"/>
    </source>
</evidence>
<dbReference type="OrthoDB" id="1721239at2759"/>
<evidence type="ECO:0000256" key="1">
    <source>
        <dbReference type="ARBA" id="ARBA00005044"/>
    </source>
</evidence>
<feature type="region of interest" description="Disordered" evidence="7">
    <location>
        <begin position="41"/>
        <end position="81"/>
    </location>
</feature>
<evidence type="ECO:0000256" key="7">
    <source>
        <dbReference type="SAM" id="MobiDB-lite"/>
    </source>
</evidence>
<dbReference type="GO" id="GO:0005829">
    <property type="term" value="C:cytosol"/>
    <property type="evidence" value="ECO:0007669"/>
    <property type="project" value="TreeGrafter"/>
</dbReference>